<keyword evidence="2 5" id="KW-0067">ATP-binding</keyword>
<dbReference type="PANTHER" id="PTHR47968:SF75">
    <property type="entry name" value="CENTROMERE-ASSOCIATED PROTEIN E"/>
    <property type="match status" value="1"/>
</dbReference>
<accession>A0AAE0GZR7</accession>
<sequence length="691" mass="77207">MDKISVSVRIRPLNRDEECSGESWRVSDNTIIYKASSSQNAISYCLDNVFGPEADTTTVYEKTAKDTVLSVIQGFNGTLFAYGQTSSGKTHTMRGATGEGIVPRSVRDIFAKIETVAGREYLLRVSYMEIYNEQIRDLLRPSKCQLQVHEDPYRGVYVSGLHEEIVSSADQVLQLMESGELNRHVGETNMNLRSSRSHTIFRMVVESREYVPAADADAQDQTCDAVMVSTLNLVDLAGSERVRKTGAEGARLKEGVHINKSLSVLGTVINKLSEGGDKLGYIPYRDSKLTRILQPALGGNARTSVIACITPSSLHADETKGTLQFACRAKCVTNSACQNEVISDTAIMKRQTFEIAELRQKLREVNEGYEEEKQQNQQKILQLSEEHCEKVKRQNEMQALQAKIENLSRMLLIGISDPNAQQDGKYAPSPTKNKESRRVTWCPDVRRRKGPPIPLQDLSNQQMDFKSCETSCRDLSTTDKRDFGLPPPFGNLNSSFEAEEDYASENRARPPQQPVPAIEEQLDMWEEAESTSEMRAEAPRQAMAAIKKQADLWAVAESASKRKSELLKNSVHALQEDLASWTEPESESEIQVEMLQQQIQSLTEQLQQAETHISSLEDKVIPQEVPLQGSNCPQPLMLKAKYYLGDSNVYVIFAYSVFWLFLGIFSHIIGSMFSTPASCAQYCTSCGGVEM</sequence>
<dbReference type="CDD" id="cd01374">
    <property type="entry name" value="KISc_CENP_E"/>
    <property type="match status" value="1"/>
</dbReference>
<keyword evidence="9" id="KW-0812">Transmembrane</keyword>
<dbReference type="Gene3D" id="3.40.850.10">
    <property type="entry name" value="Kinesin motor domain"/>
    <property type="match status" value="1"/>
</dbReference>
<dbReference type="FunFam" id="3.40.850.10:FF:000026">
    <property type="entry name" value="Centromere-associated protein E"/>
    <property type="match status" value="1"/>
</dbReference>
<comment type="caution">
    <text evidence="11">The sequence shown here is derived from an EMBL/GenBank/DDBJ whole genome shotgun (WGS) entry which is preliminary data.</text>
</comment>
<dbReference type="GO" id="GO:0042327">
    <property type="term" value="P:positive regulation of phosphorylation"/>
    <property type="evidence" value="ECO:0007669"/>
    <property type="project" value="UniProtKB-ARBA"/>
</dbReference>
<dbReference type="GO" id="GO:0043515">
    <property type="term" value="F:kinetochore binding"/>
    <property type="evidence" value="ECO:0007669"/>
    <property type="project" value="UniProtKB-ARBA"/>
</dbReference>
<name>A0AAE0GZR7_9CHLO</name>
<evidence type="ECO:0000256" key="4">
    <source>
        <dbReference type="ARBA" id="ARBA00023175"/>
    </source>
</evidence>
<feature type="domain" description="Kinesin motor" evidence="10">
    <location>
        <begin position="3"/>
        <end position="332"/>
    </location>
</feature>
<dbReference type="GO" id="GO:0000278">
    <property type="term" value="P:mitotic cell cycle"/>
    <property type="evidence" value="ECO:0007669"/>
    <property type="project" value="UniProtKB-ARBA"/>
</dbReference>
<dbReference type="InterPro" id="IPR027417">
    <property type="entry name" value="P-loop_NTPase"/>
</dbReference>
<keyword evidence="12" id="KW-1185">Reference proteome</keyword>
<feature type="transmembrane region" description="Helical" evidence="9">
    <location>
        <begin position="649"/>
        <end position="669"/>
    </location>
</feature>
<feature type="region of interest" description="Disordered" evidence="8">
    <location>
        <begin position="476"/>
        <end position="515"/>
    </location>
</feature>
<keyword evidence="9" id="KW-1133">Transmembrane helix</keyword>
<evidence type="ECO:0000256" key="9">
    <source>
        <dbReference type="SAM" id="Phobius"/>
    </source>
</evidence>
<protein>
    <recommendedName>
        <fullName evidence="6">Kinesin-like protein</fullName>
    </recommendedName>
</protein>
<evidence type="ECO:0000256" key="2">
    <source>
        <dbReference type="ARBA" id="ARBA00022840"/>
    </source>
</evidence>
<keyword evidence="3 7" id="KW-0175">Coiled coil</keyword>
<dbReference type="GO" id="GO:0003777">
    <property type="term" value="F:microtubule motor activity"/>
    <property type="evidence" value="ECO:0007669"/>
    <property type="project" value="InterPro"/>
</dbReference>
<evidence type="ECO:0000256" key="6">
    <source>
        <dbReference type="RuleBase" id="RU000394"/>
    </source>
</evidence>
<dbReference type="InterPro" id="IPR019821">
    <property type="entry name" value="Kinesin_motor_CS"/>
</dbReference>
<evidence type="ECO:0000256" key="7">
    <source>
        <dbReference type="SAM" id="Coils"/>
    </source>
</evidence>
<evidence type="ECO:0000313" key="12">
    <source>
        <dbReference type="Proteomes" id="UP001190700"/>
    </source>
</evidence>
<dbReference type="GO" id="GO:0140694">
    <property type="term" value="P:membraneless organelle assembly"/>
    <property type="evidence" value="ECO:0007669"/>
    <property type="project" value="UniProtKB-ARBA"/>
</dbReference>
<dbReference type="GO" id="GO:0033044">
    <property type="term" value="P:regulation of chromosome organization"/>
    <property type="evidence" value="ECO:0007669"/>
    <property type="project" value="UniProtKB-ARBA"/>
</dbReference>
<reference evidence="11 12" key="1">
    <citation type="journal article" date="2015" name="Genome Biol. Evol.">
        <title>Comparative Genomics of a Bacterivorous Green Alga Reveals Evolutionary Causalities and Consequences of Phago-Mixotrophic Mode of Nutrition.</title>
        <authorList>
            <person name="Burns J.A."/>
            <person name="Paasch A."/>
            <person name="Narechania A."/>
            <person name="Kim E."/>
        </authorList>
    </citation>
    <scope>NUCLEOTIDE SEQUENCE [LARGE SCALE GENOMIC DNA]</scope>
    <source>
        <strain evidence="11 12">PLY_AMNH</strain>
    </source>
</reference>
<dbReference type="GO" id="GO:0007018">
    <property type="term" value="P:microtubule-based movement"/>
    <property type="evidence" value="ECO:0007669"/>
    <property type="project" value="InterPro"/>
</dbReference>
<gene>
    <name evidence="11" type="ORF">CYMTET_5267</name>
</gene>
<keyword evidence="6" id="KW-0493">Microtubule</keyword>
<dbReference type="InterPro" id="IPR001752">
    <property type="entry name" value="Kinesin_motor_dom"/>
</dbReference>
<dbReference type="InterPro" id="IPR027640">
    <property type="entry name" value="Kinesin-like_fam"/>
</dbReference>
<dbReference type="GO" id="GO:0008608">
    <property type="term" value="P:attachment of spindle microtubules to kinetochore"/>
    <property type="evidence" value="ECO:0007669"/>
    <property type="project" value="UniProtKB-ARBA"/>
</dbReference>
<evidence type="ECO:0000256" key="3">
    <source>
        <dbReference type="ARBA" id="ARBA00023054"/>
    </source>
</evidence>
<dbReference type="GO" id="GO:0005874">
    <property type="term" value="C:microtubule"/>
    <property type="evidence" value="ECO:0007669"/>
    <property type="project" value="UniProtKB-KW"/>
</dbReference>
<comment type="similarity">
    <text evidence="5 6">Belongs to the TRAFAC class myosin-kinesin ATPase superfamily. Kinesin family.</text>
</comment>
<organism evidence="11 12">
    <name type="scientific">Cymbomonas tetramitiformis</name>
    <dbReference type="NCBI Taxonomy" id="36881"/>
    <lineage>
        <taxon>Eukaryota</taxon>
        <taxon>Viridiplantae</taxon>
        <taxon>Chlorophyta</taxon>
        <taxon>Pyramimonadophyceae</taxon>
        <taxon>Pyramimonadales</taxon>
        <taxon>Pyramimonadaceae</taxon>
        <taxon>Cymbomonas</taxon>
    </lineage>
</organism>
<feature type="coiled-coil region" evidence="7">
    <location>
        <begin position="348"/>
        <end position="410"/>
    </location>
</feature>
<dbReference type="GO" id="GO:0000779">
    <property type="term" value="C:condensed chromosome, centromeric region"/>
    <property type="evidence" value="ECO:0007669"/>
    <property type="project" value="UniProtKB-ARBA"/>
</dbReference>
<keyword evidence="9" id="KW-0472">Membrane</keyword>
<keyword evidence="4 5" id="KW-0505">Motor protein</keyword>
<feature type="binding site" evidence="5">
    <location>
        <begin position="83"/>
        <end position="90"/>
    </location>
    <ligand>
        <name>ATP</name>
        <dbReference type="ChEBI" id="CHEBI:30616"/>
    </ligand>
</feature>
<dbReference type="EMBL" id="LGRX02000958">
    <property type="protein sequence ID" value="KAK3287213.1"/>
    <property type="molecule type" value="Genomic_DNA"/>
</dbReference>
<evidence type="ECO:0000256" key="5">
    <source>
        <dbReference type="PROSITE-ProRule" id="PRU00283"/>
    </source>
</evidence>
<keyword evidence="1 5" id="KW-0547">Nucleotide-binding</keyword>
<dbReference type="GO" id="GO:0000226">
    <property type="term" value="P:microtubule cytoskeleton organization"/>
    <property type="evidence" value="ECO:0007669"/>
    <property type="project" value="UniProtKB-ARBA"/>
</dbReference>
<dbReference type="GO" id="GO:0008017">
    <property type="term" value="F:microtubule binding"/>
    <property type="evidence" value="ECO:0007669"/>
    <property type="project" value="InterPro"/>
</dbReference>
<evidence type="ECO:0000256" key="1">
    <source>
        <dbReference type="ARBA" id="ARBA00022741"/>
    </source>
</evidence>
<dbReference type="GO" id="GO:1901987">
    <property type="term" value="P:regulation of cell cycle phase transition"/>
    <property type="evidence" value="ECO:0007669"/>
    <property type="project" value="UniProtKB-ARBA"/>
</dbReference>
<dbReference type="Proteomes" id="UP001190700">
    <property type="component" value="Unassembled WGS sequence"/>
</dbReference>
<dbReference type="AlphaFoldDB" id="A0AAE0GZR7"/>
<dbReference type="InterPro" id="IPR036961">
    <property type="entry name" value="Kinesin_motor_dom_sf"/>
</dbReference>
<dbReference type="SUPFAM" id="SSF52540">
    <property type="entry name" value="P-loop containing nucleoside triphosphate hydrolases"/>
    <property type="match status" value="1"/>
</dbReference>
<dbReference type="PROSITE" id="PS50067">
    <property type="entry name" value="KINESIN_MOTOR_2"/>
    <property type="match status" value="1"/>
</dbReference>
<dbReference type="SMART" id="SM00129">
    <property type="entry name" value="KISc"/>
    <property type="match status" value="1"/>
</dbReference>
<evidence type="ECO:0000256" key="8">
    <source>
        <dbReference type="SAM" id="MobiDB-lite"/>
    </source>
</evidence>
<dbReference type="Pfam" id="PF00225">
    <property type="entry name" value="Kinesin"/>
    <property type="match status" value="1"/>
</dbReference>
<feature type="coiled-coil region" evidence="7">
    <location>
        <begin position="585"/>
        <end position="619"/>
    </location>
</feature>
<dbReference type="GO" id="GO:0005524">
    <property type="term" value="F:ATP binding"/>
    <property type="evidence" value="ECO:0007669"/>
    <property type="project" value="UniProtKB-UniRule"/>
</dbReference>
<proteinExistence type="inferred from homology"/>
<dbReference type="PRINTS" id="PR00380">
    <property type="entry name" value="KINESINHEAVY"/>
</dbReference>
<dbReference type="PANTHER" id="PTHR47968">
    <property type="entry name" value="CENTROMERE PROTEIN E"/>
    <property type="match status" value="1"/>
</dbReference>
<feature type="region of interest" description="Disordered" evidence="8">
    <location>
        <begin position="418"/>
        <end position="462"/>
    </location>
</feature>
<evidence type="ECO:0000259" key="10">
    <source>
        <dbReference type="PROSITE" id="PS50067"/>
    </source>
</evidence>
<dbReference type="PROSITE" id="PS00411">
    <property type="entry name" value="KINESIN_MOTOR_1"/>
    <property type="match status" value="1"/>
</dbReference>
<evidence type="ECO:0000313" key="11">
    <source>
        <dbReference type="EMBL" id="KAK3287213.1"/>
    </source>
</evidence>